<feature type="transmembrane region" description="Helical" evidence="2">
    <location>
        <begin position="215"/>
        <end position="241"/>
    </location>
</feature>
<dbReference type="InterPro" id="IPR006976">
    <property type="entry name" value="VanZ-like"/>
</dbReference>
<feature type="transmembrane region" description="Helical" evidence="2">
    <location>
        <begin position="42"/>
        <end position="61"/>
    </location>
</feature>
<feature type="domain" description="VanZ-like" evidence="3">
    <location>
        <begin position="50"/>
        <end position="192"/>
    </location>
</feature>
<dbReference type="PANTHER" id="PTHR36834:SF1">
    <property type="entry name" value="INTEGRAL MEMBRANE PROTEIN"/>
    <property type="match status" value="1"/>
</dbReference>
<feature type="transmembrane region" description="Helical" evidence="2">
    <location>
        <begin position="175"/>
        <end position="194"/>
    </location>
</feature>
<dbReference type="InterPro" id="IPR053150">
    <property type="entry name" value="Teicoplanin_resist-assoc"/>
</dbReference>
<dbReference type="Pfam" id="PF04892">
    <property type="entry name" value="VanZ"/>
    <property type="match status" value="1"/>
</dbReference>
<dbReference type="PANTHER" id="PTHR36834">
    <property type="entry name" value="MEMBRANE PROTEIN-RELATED"/>
    <property type="match status" value="1"/>
</dbReference>
<reference evidence="4 5" key="1">
    <citation type="submission" date="2020-07" db="EMBL/GenBank/DDBJ databases">
        <title>Sequencing the genomes of 1000 actinobacteria strains.</title>
        <authorList>
            <person name="Klenk H.-P."/>
        </authorList>
    </citation>
    <scope>NUCLEOTIDE SEQUENCE [LARGE SCALE GENOMIC DNA]</scope>
    <source>
        <strain evidence="4 5">DSM 44749</strain>
    </source>
</reference>
<proteinExistence type="predicted"/>
<dbReference type="EMBL" id="JACCCZ010000001">
    <property type="protein sequence ID" value="NYF99908.1"/>
    <property type="molecule type" value="Genomic_DNA"/>
</dbReference>
<dbReference type="GeneID" id="98050033"/>
<protein>
    <submittedName>
        <fullName evidence="4">Glycopeptide antibiotics resistance protein</fullName>
    </submittedName>
</protein>
<organism evidence="4 5">
    <name type="scientific">Pseudonocardia alni</name>
    <name type="common">Amycolata alni</name>
    <dbReference type="NCBI Taxonomy" id="33907"/>
    <lineage>
        <taxon>Bacteria</taxon>
        <taxon>Bacillati</taxon>
        <taxon>Actinomycetota</taxon>
        <taxon>Actinomycetes</taxon>
        <taxon>Pseudonocardiales</taxon>
        <taxon>Pseudonocardiaceae</taxon>
        <taxon>Pseudonocardia</taxon>
    </lineage>
</organism>
<dbReference type="RefSeq" id="WP_179759885.1">
    <property type="nucleotide sequence ID" value="NZ_BAAAJZ010000011.1"/>
</dbReference>
<keyword evidence="2" id="KW-0812">Transmembrane</keyword>
<dbReference type="AlphaFoldDB" id="A0A852VV62"/>
<keyword evidence="2" id="KW-0472">Membrane</keyword>
<gene>
    <name evidence="4" type="ORF">HDA37_000194</name>
</gene>
<keyword evidence="2" id="KW-1133">Transmembrane helix</keyword>
<feature type="region of interest" description="Disordered" evidence="1">
    <location>
        <begin position="360"/>
        <end position="387"/>
    </location>
</feature>
<name>A0A852VV62_PSEA5</name>
<dbReference type="Proteomes" id="UP000549695">
    <property type="component" value="Unassembled WGS sequence"/>
</dbReference>
<evidence type="ECO:0000313" key="4">
    <source>
        <dbReference type="EMBL" id="NYF99908.1"/>
    </source>
</evidence>
<evidence type="ECO:0000259" key="3">
    <source>
        <dbReference type="Pfam" id="PF04892"/>
    </source>
</evidence>
<sequence length="387" mass="39921">MNDRIIPGVLAIGLGSALVLAVLVPAVALTYRRRGRFGPGELAVLVAVPVYGLAVLGYTLLPLPQVDAAFCAGRTAADSLQTRPFAFVGDVTRIAARQDSTGVRAWLANAAVQQVVLNVALFAPLGWFLRGVFRRSLPVTVAAGLAVSLLVEATQYTGNWFLFPCAYRLADVDDLIANTAGALLGGLAAALVRPRSWDAGADPDRPAPVTAGRRLLGALCDLAAVWVTGSLLGSLLLAGTALTGYTGGPLPDWFDTANTVLGFWLPLLVFLVVPLVGRGGTVGQRAVRLRPALPGGGVPGRGRRLARVLLGTGGFLLLSGPSGAVGVLGLLWGIAGLVGLRRSIGHRGVAGRLTGLTMVDAREPARTAPADRPAVPDRPAAPDRSAG</sequence>
<evidence type="ECO:0000313" key="5">
    <source>
        <dbReference type="Proteomes" id="UP000549695"/>
    </source>
</evidence>
<evidence type="ECO:0000256" key="2">
    <source>
        <dbReference type="SAM" id="Phobius"/>
    </source>
</evidence>
<feature type="transmembrane region" description="Helical" evidence="2">
    <location>
        <begin position="308"/>
        <end position="335"/>
    </location>
</feature>
<accession>A0A852VV62</accession>
<feature type="transmembrane region" description="Helical" evidence="2">
    <location>
        <begin position="261"/>
        <end position="280"/>
    </location>
</feature>
<keyword evidence="5" id="KW-1185">Reference proteome</keyword>
<feature type="transmembrane region" description="Helical" evidence="2">
    <location>
        <begin position="106"/>
        <end position="129"/>
    </location>
</feature>
<comment type="caution">
    <text evidence="4">The sequence shown here is derived from an EMBL/GenBank/DDBJ whole genome shotgun (WGS) entry which is preliminary data.</text>
</comment>
<feature type="transmembrane region" description="Helical" evidence="2">
    <location>
        <begin position="6"/>
        <end position="30"/>
    </location>
</feature>
<evidence type="ECO:0000256" key="1">
    <source>
        <dbReference type="SAM" id="MobiDB-lite"/>
    </source>
</evidence>
<feature type="transmembrane region" description="Helical" evidence="2">
    <location>
        <begin position="141"/>
        <end position="163"/>
    </location>
</feature>